<keyword evidence="3" id="KW-0967">Endosome</keyword>
<evidence type="ECO:0000313" key="6">
    <source>
        <dbReference type="EMBL" id="KIY99173.1"/>
    </source>
</evidence>
<accession>A0A0D2KUZ0</accession>
<keyword evidence="4" id="KW-0175">Coiled coil</keyword>
<organism evidence="6 7">
    <name type="scientific">Monoraphidium neglectum</name>
    <dbReference type="NCBI Taxonomy" id="145388"/>
    <lineage>
        <taxon>Eukaryota</taxon>
        <taxon>Viridiplantae</taxon>
        <taxon>Chlorophyta</taxon>
        <taxon>core chlorophytes</taxon>
        <taxon>Chlorophyceae</taxon>
        <taxon>CS clade</taxon>
        <taxon>Sphaeropleales</taxon>
        <taxon>Selenastraceae</taxon>
        <taxon>Monoraphidium</taxon>
    </lineage>
</organism>
<dbReference type="GO" id="GO:0032511">
    <property type="term" value="P:late endosome to vacuole transport via multivesicular body sorting pathway"/>
    <property type="evidence" value="ECO:0007669"/>
    <property type="project" value="TreeGrafter"/>
</dbReference>
<evidence type="ECO:0000256" key="1">
    <source>
        <dbReference type="ARBA" id="ARBA00004177"/>
    </source>
</evidence>
<proteinExistence type="inferred from homology"/>
<name>A0A0D2KUZ0_9CHLO</name>
<dbReference type="GO" id="GO:0009898">
    <property type="term" value="C:cytoplasmic side of plasma membrane"/>
    <property type="evidence" value="ECO:0007669"/>
    <property type="project" value="TreeGrafter"/>
</dbReference>
<dbReference type="GO" id="GO:0005771">
    <property type="term" value="C:multivesicular body"/>
    <property type="evidence" value="ECO:0007669"/>
    <property type="project" value="TreeGrafter"/>
</dbReference>
<comment type="similarity">
    <text evidence="2">Belongs to the SNF7 family.</text>
</comment>
<dbReference type="AlphaFoldDB" id="A0A0D2KUZ0"/>
<gene>
    <name evidence="6" type="ORF">MNEG_8789</name>
</gene>
<evidence type="ECO:0000256" key="4">
    <source>
        <dbReference type="SAM" id="Coils"/>
    </source>
</evidence>
<dbReference type="GO" id="GO:0000815">
    <property type="term" value="C:ESCRT III complex"/>
    <property type="evidence" value="ECO:0007669"/>
    <property type="project" value="TreeGrafter"/>
</dbReference>
<dbReference type="InterPro" id="IPR005024">
    <property type="entry name" value="Snf7_fam"/>
</dbReference>
<dbReference type="STRING" id="145388.A0A0D2KUZ0"/>
<reference evidence="6 7" key="1">
    <citation type="journal article" date="2013" name="BMC Genomics">
        <title>Reconstruction of the lipid metabolism for the microalga Monoraphidium neglectum from its genome sequence reveals characteristics suitable for biofuel production.</title>
        <authorList>
            <person name="Bogen C."/>
            <person name="Al-Dilaimi A."/>
            <person name="Albersmeier A."/>
            <person name="Wichmann J."/>
            <person name="Grundmann M."/>
            <person name="Rupp O."/>
            <person name="Lauersen K.J."/>
            <person name="Blifernez-Klassen O."/>
            <person name="Kalinowski J."/>
            <person name="Goesmann A."/>
            <person name="Mussgnug J.H."/>
            <person name="Kruse O."/>
        </authorList>
    </citation>
    <scope>NUCLEOTIDE SEQUENCE [LARGE SCALE GENOMIC DNA]</scope>
    <source>
        <strain evidence="6 7">SAG 48.87</strain>
    </source>
</reference>
<keyword evidence="7" id="KW-1185">Reference proteome</keyword>
<dbReference type="Proteomes" id="UP000054498">
    <property type="component" value="Unassembled WGS sequence"/>
</dbReference>
<sequence>MFSRLFGGGNKGPTVPQPDKNSASAATIDAMQASALLQRCMDAYDLLALGEREEQLEKKKLLLERKINDEMDKAREFTKQKKKSQALMCLKKKKMYEQQLERLDALVSRRLGRQAPLHRAQAALVLLKRSGDA</sequence>
<dbReference type="PANTHER" id="PTHR22761">
    <property type="entry name" value="CHARGED MULTIVESICULAR BODY PROTEIN"/>
    <property type="match status" value="1"/>
</dbReference>
<evidence type="ECO:0000256" key="3">
    <source>
        <dbReference type="ARBA" id="ARBA00022753"/>
    </source>
</evidence>
<dbReference type="GO" id="GO:0006900">
    <property type="term" value="P:vesicle budding from membrane"/>
    <property type="evidence" value="ECO:0007669"/>
    <property type="project" value="TreeGrafter"/>
</dbReference>
<evidence type="ECO:0000313" key="7">
    <source>
        <dbReference type="Proteomes" id="UP000054498"/>
    </source>
</evidence>
<evidence type="ECO:0000256" key="2">
    <source>
        <dbReference type="ARBA" id="ARBA00006190"/>
    </source>
</evidence>
<dbReference type="Pfam" id="PF03357">
    <property type="entry name" value="Snf7"/>
    <property type="match status" value="1"/>
</dbReference>
<feature type="compositionally biased region" description="Gly residues" evidence="5">
    <location>
        <begin position="1"/>
        <end position="11"/>
    </location>
</feature>
<dbReference type="Gene3D" id="1.10.287.1060">
    <property type="entry name" value="ESAT-6-like"/>
    <property type="match status" value="1"/>
</dbReference>
<feature type="region of interest" description="Disordered" evidence="5">
    <location>
        <begin position="1"/>
        <end position="23"/>
    </location>
</feature>
<dbReference type="GeneID" id="25741664"/>
<dbReference type="EMBL" id="KK101930">
    <property type="protein sequence ID" value="KIY99173.1"/>
    <property type="molecule type" value="Genomic_DNA"/>
</dbReference>
<dbReference type="KEGG" id="mng:MNEG_8789"/>
<protein>
    <recommendedName>
        <fullName evidence="8">Charged multivesicular body protein 6</fullName>
    </recommendedName>
</protein>
<feature type="coiled-coil region" evidence="4">
    <location>
        <begin position="46"/>
        <end position="73"/>
    </location>
</feature>
<dbReference type="PANTHER" id="PTHR22761:SF10">
    <property type="entry name" value="GH13992P"/>
    <property type="match status" value="1"/>
</dbReference>
<dbReference type="OrthoDB" id="5592979at2759"/>
<evidence type="ECO:0000256" key="5">
    <source>
        <dbReference type="SAM" id="MobiDB-lite"/>
    </source>
</evidence>
<evidence type="ECO:0008006" key="8">
    <source>
        <dbReference type="Google" id="ProtNLM"/>
    </source>
</evidence>
<comment type="subcellular location">
    <subcellularLocation>
        <location evidence="1">Endosome</location>
    </subcellularLocation>
</comment>
<dbReference type="RefSeq" id="XP_013898193.1">
    <property type="nucleotide sequence ID" value="XM_014042739.1"/>
</dbReference>